<reference evidence="1" key="1">
    <citation type="submission" date="2021-07" db="EMBL/GenBank/DDBJ databases">
        <title>Draft genome sequence of carbapenem-resistant Aeromonas spp. in Japan.</title>
        <authorList>
            <person name="Maehana S."/>
            <person name="Suzuki M."/>
            <person name="Kitasato H."/>
        </authorList>
    </citation>
    <scope>NUCLEOTIDE SEQUENCE</scope>
    <source>
        <strain evidence="1">KAM351</strain>
    </source>
</reference>
<proteinExistence type="predicted"/>
<dbReference type="AlphaFoldDB" id="A0AA37CZJ7"/>
<accession>A0AA37CZJ7</accession>
<dbReference type="Proteomes" id="UP000886934">
    <property type="component" value="Unassembled WGS sequence"/>
</dbReference>
<comment type="caution">
    <text evidence="1">The sequence shown here is derived from an EMBL/GenBank/DDBJ whole genome shotgun (WGS) entry which is preliminary data.</text>
</comment>
<organism evidence="1 2">
    <name type="scientific">Aeromonas caviae</name>
    <name type="common">Aeromonas punctata</name>
    <dbReference type="NCBI Taxonomy" id="648"/>
    <lineage>
        <taxon>Bacteria</taxon>
        <taxon>Pseudomonadati</taxon>
        <taxon>Pseudomonadota</taxon>
        <taxon>Gammaproteobacteria</taxon>
        <taxon>Aeromonadales</taxon>
        <taxon>Aeromonadaceae</taxon>
        <taxon>Aeromonas</taxon>
    </lineage>
</organism>
<protein>
    <submittedName>
        <fullName evidence="1">Uncharacterized protein</fullName>
    </submittedName>
</protein>
<evidence type="ECO:0000313" key="2">
    <source>
        <dbReference type="Proteomes" id="UP000886934"/>
    </source>
</evidence>
<name>A0AA37CZJ7_AERCA</name>
<gene>
    <name evidence="1" type="ORF">KAM351_27390</name>
</gene>
<sequence length="73" mass="7590">MTRLALLVAEQLKSSREAAYYADQDDRREQAGAAPAAAFAGMFGPAAGVYVPSTSAEGKLLHHTTQAGVDGKP</sequence>
<dbReference type="EMBL" id="BPNN01000040">
    <property type="protein sequence ID" value="GJA64128.1"/>
    <property type="molecule type" value="Genomic_DNA"/>
</dbReference>
<evidence type="ECO:0000313" key="1">
    <source>
        <dbReference type="EMBL" id="GJA64128.1"/>
    </source>
</evidence>